<keyword evidence="2" id="KW-1185">Reference proteome</keyword>
<feature type="non-terminal residue" evidence="1">
    <location>
        <position position="372"/>
    </location>
</feature>
<dbReference type="EMBL" id="MU001964">
    <property type="protein sequence ID" value="KAF2792568.1"/>
    <property type="molecule type" value="Genomic_DNA"/>
</dbReference>
<evidence type="ECO:0008006" key="3">
    <source>
        <dbReference type="Google" id="ProtNLM"/>
    </source>
</evidence>
<evidence type="ECO:0000313" key="1">
    <source>
        <dbReference type="EMBL" id="KAF2792568.1"/>
    </source>
</evidence>
<name>A0A6A6X8D4_9PLEO</name>
<dbReference type="PANTHER" id="PTHR33112:SF10">
    <property type="entry name" value="TOL"/>
    <property type="match status" value="1"/>
</dbReference>
<dbReference type="Proteomes" id="UP000799757">
    <property type="component" value="Unassembled WGS sequence"/>
</dbReference>
<gene>
    <name evidence="1" type="ORF">K505DRAFT_221470</name>
</gene>
<dbReference type="AlphaFoldDB" id="A0A6A6X8D4"/>
<accession>A0A6A6X8D4</accession>
<sequence length="372" mass="42015">CFPKRVTAAIEPCIVQTAWTDSSYNDTYHLYLENSWDKAMDKMPLTRRAWVVQELLLPPRVLYLNGRQLFWECYELAACETYPDGTPPNYRPRGVTKEAKWQAFISGRIQLDTTEEHSVSYLWAGIVAMYSKCELTYGTDKLVALSGVAKLMEQALDDEYCAGLWKSHLITELSWTGPSGIMNLPLRPSPYRAPSWSWASIDGYISVGDSYNKDPYKYLEALIDIIDCDIQTATADRTGAVVGGSLRVSGWLASIQLHADSKSGWRVFFDGKWWDFGGRFYISLDCSPSSLRMHCLPLFAYCTDSHRGNVYCLLLSPTGNANGQFQRIGVLYTDPGGLGIEDWTRFRGDIENEAWVQYEELCDNGKGIISIL</sequence>
<feature type="non-terminal residue" evidence="1">
    <location>
        <position position="1"/>
    </location>
</feature>
<dbReference type="OrthoDB" id="3755424at2759"/>
<dbReference type="PANTHER" id="PTHR33112">
    <property type="entry name" value="DOMAIN PROTEIN, PUTATIVE-RELATED"/>
    <property type="match status" value="1"/>
</dbReference>
<proteinExistence type="predicted"/>
<reference evidence="1" key="1">
    <citation type="journal article" date="2020" name="Stud. Mycol.">
        <title>101 Dothideomycetes genomes: a test case for predicting lifestyles and emergence of pathogens.</title>
        <authorList>
            <person name="Haridas S."/>
            <person name="Albert R."/>
            <person name="Binder M."/>
            <person name="Bloem J."/>
            <person name="Labutti K."/>
            <person name="Salamov A."/>
            <person name="Andreopoulos B."/>
            <person name="Baker S."/>
            <person name="Barry K."/>
            <person name="Bills G."/>
            <person name="Bluhm B."/>
            <person name="Cannon C."/>
            <person name="Castanera R."/>
            <person name="Culley D."/>
            <person name="Daum C."/>
            <person name="Ezra D."/>
            <person name="Gonzalez J."/>
            <person name="Henrissat B."/>
            <person name="Kuo A."/>
            <person name="Liang C."/>
            <person name="Lipzen A."/>
            <person name="Lutzoni F."/>
            <person name="Magnuson J."/>
            <person name="Mondo S."/>
            <person name="Nolan M."/>
            <person name="Ohm R."/>
            <person name="Pangilinan J."/>
            <person name="Park H.-J."/>
            <person name="Ramirez L."/>
            <person name="Alfaro M."/>
            <person name="Sun H."/>
            <person name="Tritt A."/>
            <person name="Yoshinaga Y."/>
            <person name="Zwiers L.-H."/>
            <person name="Turgeon B."/>
            <person name="Goodwin S."/>
            <person name="Spatafora J."/>
            <person name="Crous P."/>
            <person name="Grigoriev I."/>
        </authorList>
    </citation>
    <scope>NUCLEOTIDE SEQUENCE</scope>
    <source>
        <strain evidence="1">CBS 109.77</strain>
    </source>
</reference>
<organism evidence="1 2">
    <name type="scientific">Melanomma pulvis-pyrius CBS 109.77</name>
    <dbReference type="NCBI Taxonomy" id="1314802"/>
    <lineage>
        <taxon>Eukaryota</taxon>
        <taxon>Fungi</taxon>
        <taxon>Dikarya</taxon>
        <taxon>Ascomycota</taxon>
        <taxon>Pezizomycotina</taxon>
        <taxon>Dothideomycetes</taxon>
        <taxon>Pleosporomycetidae</taxon>
        <taxon>Pleosporales</taxon>
        <taxon>Melanommataceae</taxon>
        <taxon>Melanomma</taxon>
    </lineage>
</organism>
<evidence type="ECO:0000313" key="2">
    <source>
        <dbReference type="Proteomes" id="UP000799757"/>
    </source>
</evidence>
<protein>
    <recommendedName>
        <fullName evidence="3">Heterokaryon incompatibility domain-containing protein</fullName>
    </recommendedName>
</protein>